<dbReference type="Pfam" id="PF05699">
    <property type="entry name" value="Dimer_Tnp_hAT"/>
    <property type="match status" value="1"/>
</dbReference>
<keyword evidence="4" id="KW-1185">Reference proteome</keyword>
<dbReference type="SUPFAM" id="SSF53098">
    <property type="entry name" value="Ribonuclease H-like"/>
    <property type="match status" value="1"/>
</dbReference>
<proteinExistence type="predicted"/>
<dbReference type="InterPro" id="IPR008906">
    <property type="entry name" value="HATC_C_dom"/>
</dbReference>
<dbReference type="PANTHER" id="PTHR33050">
    <property type="entry name" value="REVERSE TRANSCRIPTASE DOMAIN-CONTAINING PROTEIN"/>
    <property type="match status" value="1"/>
</dbReference>
<dbReference type="InterPro" id="IPR012337">
    <property type="entry name" value="RNaseH-like_sf"/>
</dbReference>
<dbReference type="InterPro" id="IPR052055">
    <property type="entry name" value="Hepadnavirus_pol/RT"/>
</dbReference>
<evidence type="ECO:0000313" key="3">
    <source>
        <dbReference type="EMBL" id="CAH1242701.1"/>
    </source>
</evidence>
<dbReference type="PANTHER" id="PTHR33050:SF7">
    <property type="entry name" value="RIBONUCLEASE H"/>
    <property type="match status" value="1"/>
</dbReference>
<dbReference type="Proteomes" id="UP000838412">
    <property type="component" value="Chromosome 13"/>
</dbReference>
<evidence type="ECO:0000313" key="4">
    <source>
        <dbReference type="Proteomes" id="UP000838412"/>
    </source>
</evidence>
<evidence type="ECO:0000259" key="2">
    <source>
        <dbReference type="Pfam" id="PF05699"/>
    </source>
</evidence>
<evidence type="ECO:0000259" key="1">
    <source>
        <dbReference type="Pfam" id="PF04852"/>
    </source>
</evidence>
<dbReference type="Pfam" id="PF04852">
    <property type="entry name" value="ALOG_dom"/>
    <property type="match status" value="1"/>
</dbReference>
<protein>
    <submittedName>
        <fullName evidence="3">Hypp6960 protein</fullName>
    </submittedName>
</protein>
<gene>
    <name evidence="3" type="primary">Hypp6960</name>
    <name evidence="3" type="ORF">BLAG_LOCUS5969</name>
</gene>
<dbReference type="InterPro" id="IPR006936">
    <property type="entry name" value="ALOG_dom"/>
</dbReference>
<dbReference type="EMBL" id="OV696698">
    <property type="protein sequence ID" value="CAH1242701.1"/>
    <property type="molecule type" value="Genomic_DNA"/>
</dbReference>
<reference evidence="3" key="1">
    <citation type="submission" date="2022-01" db="EMBL/GenBank/DDBJ databases">
        <authorList>
            <person name="Braso-Vives M."/>
        </authorList>
    </citation>
    <scope>NUCLEOTIDE SEQUENCE</scope>
</reference>
<accession>A0A8K0E5G4</accession>
<dbReference type="AlphaFoldDB" id="A0A8K0E5G4"/>
<dbReference type="GO" id="GO:0046983">
    <property type="term" value="F:protein dimerization activity"/>
    <property type="evidence" value="ECO:0007669"/>
    <property type="project" value="InterPro"/>
</dbReference>
<feature type="domain" description="HAT C-terminal dimerisation" evidence="2">
    <location>
        <begin position="733"/>
        <end position="784"/>
    </location>
</feature>
<feature type="domain" description="ALOG" evidence="1">
    <location>
        <begin position="450"/>
        <end position="526"/>
    </location>
</feature>
<sequence length="812" mass="92170">MDRATGTEETVEQIDSFHMDGSWKEAVVRAVPKKPQPHFPSEYRRISLVSCVRKVYEGLLRYALLQDTASSLVPSQHGFMAMQELKRGSDAEPWSDFQLAQAAAFILCKTLVDFIGLANSTLVPTPKSTLVPTQRPVFLGMISDSVLRESTLSSPQVQIKTAQKLAGKIVSFSLAVPAAKFFSRELYHAISLASASGGLVSVQITDPVKRQVQYWRFLRDWKGCLEWSPEKKEVITLASESSGFRWGGVIDTGSGKSIQAKFGKHDKDLMALPSNVQKAGRGQPLKFFSPHPARGEDRVDAFAQDLKGRKVYAFPPYTLIPATVSFLCEQQAGATIVVPDLSPKAFWWPVLLARAKASMLVARRGEGAFRYPRPNRGWKTTETFSDLWAFKFSKVWMPAERCSVCGYPNDFTFQLCQMCGMDRQLWGQMSQQDGTRLVDEGKLEARLKETLQSATPEDVAKFLIWKDQAGKSIRHWEECQNSSPRRQTGAAECNCPHRLAFKTIDSHLGMLRAIFIAEGRAGDWNGVLQQMRMANRKREALRPNDPKSVYFELNHEHIPEGFLRADVWVRTWGFGRHLVCDSKQQLGLMGKNWYCDRTFFVVRPPFSQLFSTNCFIKQDEDYKKVPLIFVLMSRGEKEDYKKVLQKIKDILPRQPRVENIVIDFEDGKGEGCVPQLQQGRTDYMGAEWLTNSVWTGDEWEIRVRIMREELVMNLRHRAQLVQLLLTDAILAELYPSMKLLASVLISIPVSAVHSERDFSTLRRVKTRLRSSFKKDTLNQLLTTRTVGPHIDMFDFDAAATTSGEMRNRRISV</sequence>
<name>A0A8K0E5G4_BRALA</name>
<organism evidence="3 4">
    <name type="scientific">Branchiostoma lanceolatum</name>
    <name type="common">Common lancelet</name>
    <name type="synonym">Amphioxus lanceolatum</name>
    <dbReference type="NCBI Taxonomy" id="7740"/>
    <lineage>
        <taxon>Eukaryota</taxon>
        <taxon>Metazoa</taxon>
        <taxon>Chordata</taxon>
        <taxon>Cephalochordata</taxon>
        <taxon>Leptocardii</taxon>
        <taxon>Amphioxiformes</taxon>
        <taxon>Branchiostomatidae</taxon>
        <taxon>Branchiostoma</taxon>
    </lineage>
</organism>
<dbReference type="OrthoDB" id="6083831at2759"/>